<name>A0ABT1WCY9_9BURK</name>
<protein>
    <recommendedName>
        <fullName evidence="3">HNH endonuclease</fullName>
    </recommendedName>
</protein>
<keyword evidence="2" id="KW-1185">Reference proteome</keyword>
<evidence type="ECO:0000313" key="1">
    <source>
        <dbReference type="EMBL" id="MCQ8895244.1"/>
    </source>
</evidence>
<gene>
    <name evidence="1" type="ORF">NQT62_02175</name>
</gene>
<organism evidence="1 2">
    <name type="scientific">Limnobacter humi</name>
    <dbReference type="NCBI Taxonomy" id="1778671"/>
    <lineage>
        <taxon>Bacteria</taxon>
        <taxon>Pseudomonadati</taxon>
        <taxon>Pseudomonadota</taxon>
        <taxon>Betaproteobacteria</taxon>
        <taxon>Burkholderiales</taxon>
        <taxon>Burkholderiaceae</taxon>
        <taxon>Limnobacter</taxon>
    </lineage>
</organism>
<comment type="caution">
    <text evidence="1">The sequence shown here is derived from an EMBL/GenBank/DDBJ whole genome shotgun (WGS) entry which is preliminary data.</text>
</comment>
<dbReference type="EMBL" id="JANIGO010000001">
    <property type="protein sequence ID" value="MCQ8895244.1"/>
    <property type="molecule type" value="Genomic_DNA"/>
</dbReference>
<accession>A0ABT1WCY9</accession>
<proteinExistence type="predicted"/>
<dbReference type="RefSeq" id="WP_256762922.1">
    <property type="nucleotide sequence ID" value="NZ_JANIGO010000001.1"/>
</dbReference>
<evidence type="ECO:0008006" key="3">
    <source>
        <dbReference type="Google" id="ProtNLM"/>
    </source>
</evidence>
<dbReference type="Proteomes" id="UP001204142">
    <property type="component" value="Unassembled WGS sequence"/>
</dbReference>
<evidence type="ECO:0000313" key="2">
    <source>
        <dbReference type="Proteomes" id="UP001204142"/>
    </source>
</evidence>
<reference evidence="1 2" key="1">
    <citation type="submission" date="2022-07" db="EMBL/GenBank/DDBJ databases">
        <authorList>
            <person name="Xamxidin M."/>
            <person name="Wu M."/>
        </authorList>
    </citation>
    <scope>NUCLEOTIDE SEQUENCE [LARGE SCALE GENOMIC DNA]</scope>
    <source>
        <strain evidence="1 2">NBRC 111650</strain>
    </source>
</reference>
<sequence length="216" mass="25352">MDTHFYTMDEWRARKEQFLDDADLVLVFEGSLHTMLNYGGDTSEFDDYIESFGYYYELGHSWNMGFYPIPDYDFRPLVGSYAHKLRDPRWQRKAKLVKERAGWKCEDCGGIDRLETHHCYYTQMSSGHEPWEYPLSALRCLCHNCHELRAKSESRMRAYLARLTTTQLDSLRSGLNNAFYWFDLEAVLSLLANLGHSDEKISSAVVDFLQRRNEIG</sequence>